<proteinExistence type="predicted"/>
<feature type="region of interest" description="Disordered" evidence="1">
    <location>
        <begin position="42"/>
        <end position="92"/>
    </location>
</feature>
<dbReference type="EMBL" id="HBHT01021561">
    <property type="protein sequence ID" value="CAD9971215.1"/>
    <property type="molecule type" value="Transcribed_RNA"/>
</dbReference>
<reference evidence="2" key="1">
    <citation type="submission" date="2021-01" db="EMBL/GenBank/DDBJ databases">
        <authorList>
            <person name="Corre E."/>
            <person name="Pelletier E."/>
            <person name="Niang G."/>
            <person name="Scheremetjew M."/>
            <person name="Finn R."/>
            <person name="Kale V."/>
            <person name="Holt S."/>
            <person name="Cochrane G."/>
            <person name="Meng A."/>
            <person name="Brown T."/>
            <person name="Cohen L."/>
        </authorList>
    </citation>
    <scope>NUCLEOTIDE SEQUENCE</scope>
    <source>
        <strain evidence="2">CCMP125</strain>
    </source>
</reference>
<name>A0A7S2YEQ3_9STRA</name>
<accession>A0A7S2YEQ3</accession>
<feature type="region of interest" description="Disordered" evidence="1">
    <location>
        <begin position="223"/>
        <end position="270"/>
    </location>
</feature>
<feature type="compositionally biased region" description="Basic and acidic residues" evidence="1">
    <location>
        <begin position="166"/>
        <end position="184"/>
    </location>
</feature>
<protein>
    <submittedName>
        <fullName evidence="2">Uncharacterized protein</fullName>
    </submittedName>
</protein>
<feature type="region of interest" description="Disordered" evidence="1">
    <location>
        <begin position="142"/>
        <end position="198"/>
    </location>
</feature>
<feature type="region of interest" description="Disordered" evidence="1">
    <location>
        <begin position="1"/>
        <end position="29"/>
    </location>
</feature>
<dbReference type="AlphaFoldDB" id="A0A7S2YEQ3"/>
<feature type="compositionally biased region" description="Basic and acidic residues" evidence="1">
    <location>
        <begin position="142"/>
        <end position="158"/>
    </location>
</feature>
<organism evidence="2">
    <name type="scientific">Entomoneis paludosa</name>
    <dbReference type="NCBI Taxonomy" id="265537"/>
    <lineage>
        <taxon>Eukaryota</taxon>
        <taxon>Sar</taxon>
        <taxon>Stramenopiles</taxon>
        <taxon>Ochrophyta</taxon>
        <taxon>Bacillariophyta</taxon>
        <taxon>Bacillariophyceae</taxon>
        <taxon>Bacillariophycidae</taxon>
        <taxon>Entomoneidaceae</taxon>
        <taxon>Entomoneis</taxon>
    </lineage>
</organism>
<sequence>MNRRHRTESPPLLAASFGQSPLERAEPSGLQQDVLLSSCRSKNAPNAFSDEGVAAAPHITNDTTSTATKQHDDNVDSPFLKPTPPTFQEEAEPGSAVMNLLLRADQGREGREETPKLHGDRVDCLIANDADCLPHGRALPLDYRRNENEQQQHDERKQTLRRRGQRGVDEERGSRDFGGEERHLSTTPASATMLPGSIDVHPDQKLVRHPTRRTVRIPLVVEEGSHEESLEHLSGGSSSRSNAGQRRRRTNEREDEFIPRPSTPVDFVHHDSPVGPAISIYPRGYDWRCKHGGEVEEIAGIAHDGDHDGHGGNPHHQQVESYPQLLARQSSAPTRMRLTGEDCESSFVPARRRVISRSASMEDRSPLLGHCSQQHQPQMPSPPRHSNMIATTRESASLHDDRYLDRNVPLRIPLDRPGSSSPLLASHQVPVMGPRPLQQPKVTMVEISPGVQVPLRGAQETQEYVRQGWITFFTCCVCSLDMFCIMDASFIMCPSCRVVNPFLLDKNVGAGLGLGFTADELDRMLH</sequence>
<evidence type="ECO:0000313" key="2">
    <source>
        <dbReference type="EMBL" id="CAD9971215.1"/>
    </source>
</evidence>
<evidence type="ECO:0000256" key="1">
    <source>
        <dbReference type="SAM" id="MobiDB-lite"/>
    </source>
</evidence>
<gene>
    <name evidence="2" type="ORF">APAL1065_LOCUS14449</name>
</gene>